<dbReference type="InterPro" id="IPR050090">
    <property type="entry name" value="Tyrosine_recombinase_XerCD"/>
</dbReference>
<dbReference type="PANTHER" id="PTHR30349">
    <property type="entry name" value="PHAGE INTEGRASE-RELATED"/>
    <property type="match status" value="1"/>
</dbReference>
<keyword evidence="2 4" id="KW-0238">DNA-binding</keyword>
<dbReference type="CDD" id="cd01189">
    <property type="entry name" value="INT_ICEBs1_C_like"/>
    <property type="match status" value="1"/>
</dbReference>
<dbReference type="PROSITE" id="PS51900">
    <property type="entry name" value="CB"/>
    <property type="match status" value="1"/>
</dbReference>
<proteinExistence type="predicted"/>
<evidence type="ECO:0000313" key="9">
    <source>
        <dbReference type="Proteomes" id="UP000199361"/>
    </source>
</evidence>
<feature type="region of interest" description="Disordered" evidence="5">
    <location>
        <begin position="1"/>
        <end position="31"/>
    </location>
</feature>
<keyword evidence="3" id="KW-0233">DNA recombination</keyword>
<dbReference type="GO" id="GO:0006310">
    <property type="term" value="P:DNA recombination"/>
    <property type="evidence" value="ECO:0007669"/>
    <property type="project" value="UniProtKB-KW"/>
</dbReference>
<dbReference type="InterPro" id="IPR044068">
    <property type="entry name" value="CB"/>
</dbReference>
<evidence type="ECO:0000313" key="8">
    <source>
        <dbReference type="EMBL" id="SET90203.1"/>
    </source>
</evidence>
<evidence type="ECO:0000256" key="2">
    <source>
        <dbReference type="ARBA" id="ARBA00023125"/>
    </source>
</evidence>
<dbReference type="SUPFAM" id="SSF56349">
    <property type="entry name" value="DNA breaking-rejoining enzymes"/>
    <property type="match status" value="1"/>
</dbReference>
<feature type="domain" description="Core-binding (CB)" evidence="7">
    <location>
        <begin position="87"/>
        <end position="198"/>
    </location>
</feature>
<dbReference type="RefSeq" id="WP_091081733.1">
    <property type="nucleotide sequence ID" value="NZ_FOHX01000004.1"/>
</dbReference>
<dbReference type="InterPro" id="IPR011010">
    <property type="entry name" value="DNA_brk_join_enz"/>
</dbReference>
<gene>
    <name evidence="8" type="ORF">SAMN05421811_104620</name>
</gene>
<name>A0A1I0I1U7_9ACTN</name>
<dbReference type="PROSITE" id="PS51898">
    <property type="entry name" value="TYR_RECOMBINASE"/>
    <property type="match status" value="1"/>
</dbReference>
<reference evidence="8 9" key="1">
    <citation type="submission" date="2016-10" db="EMBL/GenBank/DDBJ databases">
        <authorList>
            <person name="de Groot N.N."/>
        </authorList>
    </citation>
    <scope>NUCLEOTIDE SEQUENCE [LARGE SCALE GENOMIC DNA]</scope>
    <source>
        <strain evidence="8 9">CGMCC 4.5598</strain>
    </source>
</reference>
<protein>
    <submittedName>
        <fullName evidence="8">Site-specific recombinase XerD</fullName>
    </submittedName>
</protein>
<dbReference type="STRING" id="568860.SAMN05421811_104620"/>
<dbReference type="OrthoDB" id="3175606at2"/>
<dbReference type="InterPro" id="IPR004107">
    <property type="entry name" value="Integrase_SAM-like_N"/>
</dbReference>
<sequence length="423" mass="48353">MTKTMLDTPDEEPRRRTNRRSRKRSNGEGTIYQRKDGRWEGAAFVLTTAGTYKRVRAYGRTHEEARKKLTKLIAQADQGIPVASESWTLAEFLTYWLQHIVKEERRPKTYQGYEGVVRLHLIPGLGKKRLGKLAAQDVRVFINRVRKECQCCKHGWDTSRERPACCALKAPKCCESYLSTRMIQSIHAVLRNALERAVREEIIPRNVSKLVTVSVPSYKVNRGLTAGQARRVLRVSREDRFHALYVLALCLGLRRGELLGLRWEDVDLDAGTLEVVQTLQRVGGELRFVRPKTENSERTIPLPEICVDALKGHRRRQLAERSDAWPDWEDHGLVFPSRRGTPMEPDNLRRSWGAVRKAAGLAEMRLHDMRHTCVSLLLDLGVPPHIVREIVGHSDIEVTMTIYAHASLDEKRKALRKLGEALA</sequence>
<evidence type="ECO:0000256" key="3">
    <source>
        <dbReference type="ARBA" id="ARBA00023172"/>
    </source>
</evidence>
<evidence type="ECO:0000259" key="6">
    <source>
        <dbReference type="PROSITE" id="PS51898"/>
    </source>
</evidence>
<dbReference type="GO" id="GO:0003677">
    <property type="term" value="F:DNA binding"/>
    <property type="evidence" value="ECO:0007669"/>
    <property type="project" value="UniProtKB-UniRule"/>
</dbReference>
<evidence type="ECO:0000259" key="7">
    <source>
        <dbReference type="PROSITE" id="PS51900"/>
    </source>
</evidence>
<accession>A0A1I0I1U7</accession>
<dbReference type="Gene3D" id="1.10.150.130">
    <property type="match status" value="1"/>
</dbReference>
<dbReference type="Pfam" id="PF00589">
    <property type="entry name" value="Phage_integrase"/>
    <property type="match status" value="1"/>
</dbReference>
<keyword evidence="9" id="KW-1185">Reference proteome</keyword>
<keyword evidence="1" id="KW-0229">DNA integration</keyword>
<feature type="domain" description="Tyr recombinase" evidence="6">
    <location>
        <begin position="219"/>
        <end position="416"/>
    </location>
</feature>
<evidence type="ECO:0000256" key="4">
    <source>
        <dbReference type="PROSITE-ProRule" id="PRU01248"/>
    </source>
</evidence>
<dbReference type="GO" id="GO:0015074">
    <property type="term" value="P:DNA integration"/>
    <property type="evidence" value="ECO:0007669"/>
    <property type="project" value="UniProtKB-KW"/>
</dbReference>
<dbReference type="InterPro" id="IPR010998">
    <property type="entry name" value="Integrase_recombinase_N"/>
</dbReference>
<evidence type="ECO:0000256" key="1">
    <source>
        <dbReference type="ARBA" id="ARBA00022908"/>
    </source>
</evidence>
<dbReference type="Proteomes" id="UP000199361">
    <property type="component" value="Unassembled WGS sequence"/>
</dbReference>
<dbReference type="InterPro" id="IPR002104">
    <property type="entry name" value="Integrase_catalytic"/>
</dbReference>
<dbReference type="InterPro" id="IPR013762">
    <property type="entry name" value="Integrase-like_cat_sf"/>
</dbReference>
<evidence type="ECO:0000256" key="5">
    <source>
        <dbReference type="SAM" id="MobiDB-lite"/>
    </source>
</evidence>
<dbReference type="AlphaFoldDB" id="A0A1I0I1U7"/>
<dbReference type="EMBL" id="FOHX01000004">
    <property type="protein sequence ID" value="SET90203.1"/>
    <property type="molecule type" value="Genomic_DNA"/>
</dbReference>
<organism evidence="8 9">
    <name type="scientific">Nonomuraea wenchangensis</name>
    <dbReference type="NCBI Taxonomy" id="568860"/>
    <lineage>
        <taxon>Bacteria</taxon>
        <taxon>Bacillati</taxon>
        <taxon>Actinomycetota</taxon>
        <taxon>Actinomycetes</taxon>
        <taxon>Streptosporangiales</taxon>
        <taxon>Streptosporangiaceae</taxon>
        <taxon>Nonomuraea</taxon>
    </lineage>
</organism>
<dbReference type="Gene3D" id="1.10.443.10">
    <property type="entry name" value="Intergrase catalytic core"/>
    <property type="match status" value="1"/>
</dbReference>
<dbReference type="PANTHER" id="PTHR30349:SF91">
    <property type="entry name" value="INTA PROTEIN"/>
    <property type="match status" value="1"/>
</dbReference>
<dbReference type="Pfam" id="PF14659">
    <property type="entry name" value="Phage_int_SAM_3"/>
    <property type="match status" value="1"/>
</dbReference>